<name>A0A9X3MX24_9ACTN</name>
<accession>A0A9X3MX24</accession>
<evidence type="ECO:0000256" key="4">
    <source>
        <dbReference type="ARBA" id="ARBA00022692"/>
    </source>
</evidence>
<keyword evidence="3" id="KW-1003">Cell membrane</keyword>
<comment type="caution">
    <text evidence="10">The sequence shown here is derived from an EMBL/GenBank/DDBJ whole genome shotgun (WGS) entry which is preliminary data.</text>
</comment>
<feature type="transmembrane region" description="Helical" evidence="8">
    <location>
        <begin position="28"/>
        <end position="50"/>
    </location>
</feature>
<keyword evidence="5 8" id="KW-1133">Transmembrane helix</keyword>
<evidence type="ECO:0000256" key="1">
    <source>
        <dbReference type="ARBA" id="ARBA00004651"/>
    </source>
</evidence>
<reference evidence="10" key="1">
    <citation type="submission" date="2022-10" db="EMBL/GenBank/DDBJ databases">
        <title>The WGS of Solirubrobacter ginsenosidimutans DSM 21036.</title>
        <authorList>
            <person name="Jiang Z."/>
        </authorList>
    </citation>
    <scope>NUCLEOTIDE SEQUENCE</scope>
    <source>
        <strain evidence="10">DSM 21036</strain>
    </source>
</reference>
<evidence type="ECO:0000256" key="5">
    <source>
        <dbReference type="ARBA" id="ARBA00022989"/>
    </source>
</evidence>
<feature type="domain" description="VTT" evidence="9">
    <location>
        <begin position="52"/>
        <end position="176"/>
    </location>
</feature>
<evidence type="ECO:0000256" key="2">
    <source>
        <dbReference type="ARBA" id="ARBA00010792"/>
    </source>
</evidence>
<evidence type="ECO:0000256" key="3">
    <source>
        <dbReference type="ARBA" id="ARBA00022475"/>
    </source>
</evidence>
<evidence type="ECO:0000259" key="9">
    <source>
        <dbReference type="Pfam" id="PF09335"/>
    </source>
</evidence>
<evidence type="ECO:0000256" key="6">
    <source>
        <dbReference type="ARBA" id="ARBA00023136"/>
    </source>
</evidence>
<sequence length="233" mass="24131">MLLAIAIGAVRPPNVADAIADAAAPLGVWIHLVVVAFVFLETTVLLGFFIHGELVLMLSGVAAARGDASLVALIVLAWGAAVAGDVVGVLLGRRLGRPFIERHGRRLRLGPERLARVDGFFARHGRKALFLGRFTGFLRSVMSFVVGSAGLPVRRLLPVSAASALVWTATFTVIGYALADSFASAGQTATRITSAAIVVVIAAFVIRSRVSRPPAPAAAPRPGGAATGDRPAA</sequence>
<dbReference type="PANTHER" id="PTHR42709">
    <property type="entry name" value="ALKALINE PHOSPHATASE LIKE PROTEIN"/>
    <property type="match status" value="1"/>
</dbReference>
<gene>
    <name evidence="10" type="ORF">OM076_27665</name>
</gene>
<dbReference type="InterPro" id="IPR051311">
    <property type="entry name" value="DedA_domain"/>
</dbReference>
<dbReference type="GO" id="GO:0005886">
    <property type="term" value="C:plasma membrane"/>
    <property type="evidence" value="ECO:0007669"/>
    <property type="project" value="UniProtKB-SubCell"/>
</dbReference>
<dbReference type="Pfam" id="PF09335">
    <property type="entry name" value="VTT_dom"/>
    <property type="match status" value="1"/>
</dbReference>
<feature type="transmembrane region" description="Helical" evidence="8">
    <location>
        <begin position="156"/>
        <end position="179"/>
    </location>
</feature>
<evidence type="ECO:0000313" key="10">
    <source>
        <dbReference type="EMBL" id="MDA0164082.1"/>
    </source>
</evidence>
<evidence type="ECO:0000256" key="7">
    <source>
        <dbReference type="SAM" id="MobiDB-lite"/>
    </source>
</evidence>
<keyword evidence="6 8" id="KW-0472">Membrane</keyword>
<feature type="compositionally biased region" description="Low complexity" evidence="7">
    <location>
        <begin position="220"/>
        <end position="233"/>
    </location>
</feature>
<feature type="transmembrane region" description="Helical" evidence="8">
    <location>
        <begin position="185"/>
        <end position="206"/>
    </location>
</feature>
<protein>
    <submittedName>
        <fullName evidence="10">DedA family protein</fullName>
    </submittedName>
</protein>
<keyword evidence="11" id="KW-1185">Reference proteome</keyword>
<evidence type="ECO:0000256" key="8">
    <source>
        <dbReference type="SAM" id="Phobius"/>
    </source>
</evidence>
<evidence type="ECO:0000313" key="11">
    <source>
        <dbReference type="Proteomes" id="UP001149140"/>
    </source>
</evidence>
<dbReference type="AlphaFoldDB" id="A0A9X3MX24"/>
<comment type="subcellular location">
    <subcellularLocation>
        <location evidence="1">Cell membrane</location>
        <topology evidence="1">Multi-pass membrane protein</topology>
    </subcellularLocation>
</comment>
<feature type="region of interest" description="Disordered" evidence="7">
    <location>
        <begin position="213"/>
        <end position="233"/>
    </location>
</feature>
<feature type="transmembrane region" description="Helical" evidence="8">
    <location>
        <begin position="70"/>
        <end position="91"/>
    </location>
</feature>
<dbReference type="InterPro" id="IPR032816">
    <property type="entry name" value="VTT_dom"/>
</dbReference>
<dbReference type="EMBL" id="JAPDOD010000030">
    <property type="protein sequence ID" value="MDA0164082.1"/>
    <property type="molecule type" value="Genomic_DNA"/>
</dbReference>
<organism evidence="10 11">
    <name type="scientific">Solirubrobacter ginsenosidimutans</name>
    <dbReference type="NCBI Taxonomy" id="490573"/>
    <lineage>
        <taxon>Bacteria</taxon>
        <taxon>Bacillati</taxon>
        <taxon>Actinomycetota</taxon>
        <taxon>Thermoleophilia</taxon>
        <taxon>Solirubrobacterales</taxon>
        <taxon>Solirubrobacteraceae</taxon>
        <taxon>Solirubrobacter</taxon>
    </lineage>
</organism>
<comment type="similarity">
    <text evidence="2">Belongs to the DedA family.</text>
</comment>
<proteinExistence type="inferred from homology"/>
<keyword evidence="4 8" id="KW-0812">Transmembrane</keyword>
<dbReference type="Proteomes" id="UP001149140">
    <property type="component" value="Unassembled WGS sequence"/>
</dbReference>
<dbReference type="PANTHER" id="PTHR42709:SF6">
    <property type="entry name" value="UNDECAPRENYL PHOSPHATE TRANSPORTER A"/>
    <property type="match status" value="1"/>
</dbReference>
<dbReference type="RefSeq" id="WP_270043332.1">
    <property type="nucleotide sequence ID" value="NZ_JAPDOD010000030.1"/>
</dbReference>